<dbReference type="SUPFAM" id="SSF52833">
    <property type="entry name" value="Thioredoxin-like"/>
    <property type="match status" value="1"/>
</dbReference>
<comment type="caution">
    <text evidence="2">The sequence shown here is derived from an EMBL/GenBank/DDBJ whole genome shotgun (WGS) entry which is preliminary data.</text>
</comment>
<evidence type="ECO:0000313" key="2">
    <source>
        <dbReference type="EMBL" id="MFD2572227.1"/>
    </source>
</evidence>
<accession>A0ABW5M980</accession>
<dbReference type="InterPro" id="IPR008928">
    <property type="entry name" value="6-hairpin_glycosidase_sf"/>
</dbReference>
<dbReference type="Pfam" id="PF03190">
    <property type="entry name" value="Thioredox_DsbH"/>
    <property type="match status" value="1"/>
</dbReference>
<dbReference type="EMBL" id="JBHULN010000009">
    <property type="protein sequence ID" value="MFD2572227.1"/>
    <property type="molecule type" value="Genomic_DNA"/>
</dbReference>
<proteinExistence type="predicted"/>
<keyword evidence="3" id="KW-1185">Reference proteome</keyword>
<sequence>MPNQLIYETSPYLLQHAENPVDWYPWGEEALNKATNEDKPIIVSIGYSACHWCHVMERESFEKENVARVMNEYFVCIKVDREERPDVDAIYMEAVQAMGVQGGWPLNVFLMPDAKPFYGVTYLPTQNWVQLLASVRAAFDEHRDDLAQSAEGFATELNLSNAERYGLTQNDPLFAPETLDVLYRKVAVKADDEKGGMRRAPKFPMPSIWRFLLRYYDSTVSTSAGNDAALHQVTLTLDRMALGGIYDQLGGGFARYSTDADWFAPHFEKMLYDNGQLLTLYAEAYSLTKSPLYKHVVYQTIAFAQRELLSPEGGFYSALDADSEGVEGKFYTFTTPELREIVGEDYDWFADLYNLAKNGNWEHRNILHRTESDESFAERMGWSLADLNVRLDATHTRLLRVRNERIRPGLDDKILCSWNGLMLKGLATAYRIFGEPEFLTLALRNAFFLLKKMRDARNGRLWHTYKSREGGQGRATQPGFLDDYAAVIDGLLSLYQATFTESWLIEADQLMQYVLTNFADTTESEGGPDPMFFFTDKNGEELIARRKELFDNVVPSSNSMMAENLYTLSLLLERRGDGPSDYAERADRMLGRVQPLVQQNADYLTNWAALFAMRVRPTAEIAIVGPEAESFRAQLDAEFYPNKVLCGTSETSEVGRNALPLLQQRSAVNGQTTVYVCYNRACQLPVTSVAEVWRLLR</sequence>
<dbReference type="Gene3D" id="3.40.30.10">
    <property type="entry name" value="Glutaredoxin"/>
    <property type="match status" value="1"/>
</dbReference>
<dbReference type="RefSeq" id="WP_381524416.1">
    <property type="nucleotide sequence ID" value="NZ_JBHULN010000009.1"/>
</dbReference>
<name>A0ABW5M980_9BACT</name>
<dbReference type="PANTHER" id="PTHR42899:SF1">
    <property type="entry name" value="SPERMATOGENESIS-ASSOCIATED PROTEIN 20"/>
    <property type="match status" value="1"/>
</dbReference>
<dbReference type="SUPFAM" id="SSF48208">
    <property type="entry name" value="Six-hairpin glycosidases"/>
    <property type="match status" value="1"/>
</dbReference>
<reference evidence="3" key="1">
    <citation type="journal article" date="2019" name="Int. J. Syst. Evol. Microbiol.">
        <title>The Global Catalogue of Microorganisms (GCM) 10K type strain sequencing project: providing services to taxonomists for standard genome sequencing and annotation.</title>
        <authorList>
            <consortium name="The Broad Institute Genomics Platform"/>
            <consortium name="The Broad Institute Genome Sequencing Center for Infectious Disease"/>
            <person name="Wu L."/>
            <person name="Ma J."/>
        </authorList>
    </citation>
    <scope>NUCLEOTIDE SEQUENCE [LARGE SCALE GENOMIC DNA]</scope>
    <source>
        <strain evidence="3">KCTC 42805</strain>
    </source>
</reference>
<protein>
    <submittedName>
        <fullName evidence="2">Thioredoxin domain-containing protein</fullName>
    </submittedName>
</protein>
<feature type="domain" description="Spermatogenesis-associated protein 20-like TRX" evidence="1">
    <location>
        <begin position="3"/>
        <end position="157"/>
    </location>
</feature>
<gene>
    <name evidence="2" type="ORF">ACFSUS_16410</name>
</gene>
<evidence type="ECO:0000313" key="3">
    <source>
        <dbReference type="Proteomes" id="UP001597469"/>
    </source>
</evidence>
<organism evidence="2 3">
    <name type="scientific">Spirosoma soli</name>
    <dbReference type="NCBI Taxonomy" id="1770529"/>
    <lineage>
        <taxon>Bacteria</taxon>
        <taxon>Pseudomonadati</taxon>
        <taxon>Bacteroidota</taxon>
        <taxon>Cytophagia</taxon>
        <taxon>Cytophagales</taxon>
        <taxon>Cytophagaceae</taxon>
        <taxon>Spirosoma</taxon>
    </lineage>
</organism>
<dbReference type="InterPro" id="IPR004879">
    <property type="entry name" value="Ssp411-like_TRX"/>
</dbReference>
<dbReference type="PANTHER" id="PTHR42899">
    <property type="entry name" value="SPERMATOGENESIS-ASSOCIATED PROTEIN 20"/>
    <property type="match status" value="1"/>
</dbReference>
<dbReference type="Gene3D" id="1.50.10.10">
    <property type="match status" value="1"/>
</dbReference>
<dbReference type="Proteomes" id="UP001597469">
    <property type="component" value="Unassembled WGS sequence"/>
</dbReference>
<dbReference type="CDD" id="cd02955">
    <property type="entry name" value="SSP411"/>
    <property type="match status" value="1"/>
</dbReference>
<evidence type="ECO:0000259" key="1">
    <source>
        <dbReference type="Pfam" id="PF03190"/>
    </source>
</evidence>
<dbReference type="PIRSF" id="PIRSF006402">
    <property type="entry name" value="UCP006402_thioredoxin"/>
    <property type="match status" value="1"/>
</dbReference>
<dbReference type="InterPro" id="IPR036249">
    <property type="entry name" value="Thioredoxin-like_sf"/>
</dbReference>
<dbReference type="InterPro" id="IPR012341">
    <property type="entry name" value="6hp_glycosidase-like_sf"/>
</dbReference>
<dbReference type="InterPro" id="IPR024705">
    <property type="entry name" value="Ssp411"/>
</dbReference>